<sequence>MQGSAGDEVQPNITFPTNAQPSSSGAAATAPLVATPSLPPENTTTVAQWPSQTPQSTARHQTRLWAVREMGKKPHNNQSDLQK</sequence>
<accession>A0AAD3XWM3</accession>
<reference evidence="2" key="1">
    <citation type="submission" date="2023-05" db="EMBL/GenBank/DDBJ databases">
        <title>Nepenthes gracilis genome sequencing.</title>
        <authorList>
            <person name="Fukushima K."/>
        </authorList>
    </citation>
    <scope>NUCLEOTIDE SEQUENCE</scope>
    <source>
        <strain evidence="2">SING2019-196</strain>
    </source>
</reference>
<dbReference type="AlphaFoldDB" id="A0AAD3XWM3"/>
<feature type="compositionally biased region" description="Polar residues" evidence="1">
    <location>
        <begin position="40"/>
        <end position="59"/>
    </location>
</feature>
<name>A0AAD3XWM3_NEPGR</name>
<protein>
    <submittedName>
        <fullName evidence="2">Uncharacterized protein</fullName>
    </submittedName>
</protein>
<evidence type="ECO:0000313" key="2">
    <source>
        <dbReference type="EMBL" id="GMH19124.1"/>
    </source>
</evidence>
<gene>
    <name evidence="2" type="ORF">Nepgr_020965</name>
</gene>
<evidence type="ECO:0000313" key="3">
    <source>
        <dbReference type="Proteomes" id="UP001279734"/>
    </source>
</evidence>
<keyword evidence="3" id="KW-1185">Reference proteome</keyword>
<feature type="region of interest" description="Disordered" evidence="1">
    <location>
        <begin position="1"/>
        <end position="83"/>
    </location>
</feature>
<feature type="compositionally biased region" description="Polar residues" evidence="1">
    <location>
        <begin position="11"/>
        <end position="26"/>
    </location>
</feature>
<dbReference type="EMBL" id="BSYO01000020">
    <property type="protein sequence ID" value="GMH19124.1"/>
    <property type="molecule type" value="Genomic_DNA"/>
</dbReference>
<organism evidence="2 3">
    <name type="scientific">Nepenthes gracilis</name>
    <name type="common">Slender pitcher plant</name>
    <dbReference type="NCBI Taxonomy" id="150966"/>
    <lineage>
        <taxon>Eukaryota</taxon>
        <taxon>Viridiplantae</taxon>
        <taxon>Streptophyta</taxon>
        <taxon>Embryophyta</taxon>
        <taxon>Tracheophyta</taxon>
        <taxon>Spermatophyta</taxon>
        <taxon>Magnoliopsida</taxon>
        <taxon>eudicotyledons</taxon>
        <taxon>Gunneridae</taxon>
        <taxon>Pentapetalae</taxon>
        <taxon>Caryophyllales</taxon>
        <taxon>Nepenthaceae</taxon>
        <taxon>Nepenthes</taxon>
    </lineage>
</organism>
<evidence type="ECO:0000256" key="1">
    <source>
        <dbReference type="SAM" id="MobiDB-lite"/>
    </source>
</evidence>
<comment type="caution">
    <text evidence="2">The sequence shown here is derived from an EMBL/GenBank/DDBJ whole genome shotgun (WGS) entry which is preliminary data.</text>
</comment>
<proteinExistence type="predicted"/>
<dbReference type="Proteomes" id="UP001279734">
    <property type="component" value="Unassembled WGS sequence"/>
</dbReference>